<feature type="transmembrane region" description="Helical" evidence="6">
    <location>
        <begin position="122"/>
        <end position="141"/>
    </location>
</feature>
<comment type="subcellular location">
    <subcellularLocation>
        <location evidence="1">Membrane</location>
        <topology evidence="1">Multi-pass membrane protein</topology>
    </subcellularLocation>
</comment>
<name>G4TH67_SERID</name>
<dbReference type="GO" id="GO:0033013">
    <property type="term" value="P:tetrapyrrole metabolic process"/>
    <property type="evidence" value="ECO:0007669"/>
    <property type="project" value="UniProtKB-ARBA"/>
</dbReference>
<protein>
    <submittedName>
        <fullName evidence="7">Related to Peripheral-type benzodiazepine receptor</fullName>
    </submittedName>
</protein>
<dbReference type="PIRSF" id="PIRSF005859">
    <property type="entry name" value="PBR"/>
    <property type="match status" value="1"/>
</dbReference>
<comment type="similarity">
    <text evidence="2">Belongs to the TspO/BZRP family.</text>
</comment>
<gene>
    <name evidence="7" type="ORF">PIIN_04596</name>
</gene>
<dbReference type="Pfam" id="PF03073">
    <property type="entry name" value="TspO_MBR"/>
    <property type="match status" value="1"/>
</dbReference>
<evidence type="ECO:0000256" key="3">
    <source>
        <dbReference type="ARBA" id="ARBA00022692"/>
    </source>
</evidence>
<evidence type="ECO:0000256" key="4">
    <source>
        <dbReference type="ARBA" id="ARBA00022989"/>
    </source>
</evidence>
<keyword evidence="7" id="KW-0675">Receptor</keyword>
<keyword evidence="4 6" id="KW-1133">Transmembrane helix</keyword>
<sequence length="183" mass="20748">MDSISLPPILLDIPRNAVVAIGLPLVFGSLSGYPTKDVVRGPWYMSLRRPRVEPPRAAFGIVWPILYASMGWASHLAIRAYDQSLSPSSRMDAYAGLKLYWIQLGLNLAWTPLFFMAKQKGLALLDILPLTGVVYWMTYTLHHATNGATTLFLAPYCAWLTFASYLNFEFWYLNRGRPELKEF</sequence>
<dbReference type="CDD" id="cd15904">
    <property type="entry name" value="TSPO_MBR"/>
    <property type="match status" value="1"/>
</dbReference>
<dbReference type="AlphaFoldDB" id="G4TH67"/>
<dbReference type="EMBL" id="CAFZ01000090">
    <property type="protein sequence ID" value="CCA70660.1"/>
    <property type="molecule type" value="Genomic_DNA"/>
</dbReference>
<evidence type="ECO:0000256" key="1">
    <source>
        <dbReference type="ARBA" id="ARBA00004141"/>
    </source>
</evidence>
<dbReference type="Proteomes" id="UP000007148">
    <property type="component" value="Unassembled WGS sequence"/>
</dbReference>
<keyword evidence="8" id="KW-1185">Reference proteome</keyword>
<dbReference type="FunCoup" id="G4TH67">
    <property type="interactions" value="13"/>
</dbReference>
<feature type="transmembrane region" description="Helical" evidence="6">
    <location>
        <begin position="153"/>
        <end position="173"/>
    </location>
</feature>
<dbReference type="PANTHER" id="PTHR10057:SF0">
    <property type="entry name" value="TRANSLOCATOR PROTEIN"/>
    <property type="match status" value="1"/>
</dbReference>
<accession>G4TH67</accession>
<evidence type="ECO:0000256" key="2">
    <source>
        <dbReference type="ARBA" id="ARBA00007524"/>
    </source>
</evidence>
<dbReference type="eggNOG" id="KOG3797">
    <property type="taxonomic scope" value="Eukaryota"/>
</dbReference>
<evidence type="ECO:0000313" key="8">
    <source>
        <dbReference type="Proteomes" id="UP000007148"/>
    </source>
</evidence>
<feature type="transmembrane region" description="Helical" evidence="6">
    <location>
        <begin position="56"/>
        <end position="78"/>
    </location>
</feature>
<keyword evidence="3 6" id="KW-0812">Transmembrane</keyword>
<dbReference type="OMA" id="WSWLFFG"/>
<proteinExistence type="inferred from homology"/>
<evidence type="ECO:0000256" key="5">
    <source>
        <dbReference type="ARBA" id="ARBA00023136"/>
    </source>
</evidence>
<keyword evidence="5 6" id="KW-0472">Membrane</keyword>
<feature type="transmembrane region" description="Helical" evidence="6">
    <location>
        <begin position="17"/>
        <end position="35"/>
    </location>
</feature>
<dbReference type="HOGENOM" id="CLU_091805_0_1_1"/>
<reference evidence="7 8" key="1">
    <citation type="journal article" date="2011" name="PLoS Pathog.">
        <title>Endophytic Life Strategies Decoded by Genome and Transcriptome Analyses of the Mutualistic Root Symbiont Piriformospora indica.</title>
        <authorList>
            <person name="Zuccaro A."/>
            <person name="Lahrmann U."/>
            <person name="Guldener U."/>
            <person name="Langen G."/>
            <person name="Pfiffi S."/>
            <person name="Biedenkopf D."/>
            <person name="Wong P."/>
            <person name="Samans B."/>
            <person name="Grimm C."/>
            <person name="Basiewicz M."/>
            <person name="Murat C."/>
            <person name="Martin F."/>
            <person name="Kogel K.H."/>
        </authorList>
    </citation>
    <scope>NUCLEOTIDE SEQUENCE [LARGE SCALE GENOMIC DNA]</scope>
    <source>
        <strain evidence="7 8">DSM 11827</strain>
    </source>
</reference>
<comment type="caution">
    <text evidence="7">The sequence shown here is derived from an EMBL/GenBank/DDBJ whole genome shotgun (WGS) entry which is preliminary data.</text>
</comment>
<dbReference type="InterPro" id="IPR004307">
    <property type="entry name" value="TspO_MBR"/>
</dbReference>
<dbReference type="InParanoid" id="G4TH67"/>
<evidence type="ECO:0000313" key="7">
    <source>
        <dbReference type="EMBL" id="CCA70660.1"/>
    </source>
</evidence>
<dbReference type="STRING" id="1109443.G4TH67"/>
<dbReference type="PANTHER" id="PTHR10057">
    <property type="entry name" value="PERIPHERAL-TYPE BENZODIAZEPINE RECEPTOR"/>
    <property type="match status" value="1"/>
</dbReference>
<feature type="transmembrane region" description="Helical" evidence="6">
    <location>
        <begin position="98"/>
        <end position="115"/>
    </location>
</feature>
<dbReference type="GO" id="GO:0005741">
    <property type="term" value="C:mitochondrial outer membrane"/>
    <property type="evidence" value="ECO:0007669"/>
    <property type="project" value="TreeGrafter"/>
</dbReference>
<dbReference type="Gene3D" id="1.20.1260.100">
    <property type="entry name" value="TspO/MBR protein"/>
    <property type="match status" value="1"/>
</dbReference>
<dbReference type="InterPro" id="IPR038330">
    <property type="entry name" value="TspO/MBR-related_sf"/>
</dbReference>
<organism evidence="7 8">
    <name type="scientific">Serendipita indica (strain DSM 11827)</name>
    <name type="common">Root endophyte fungus</name>
    <name type="synonym">Piriformospora indica</name>
    <dbReference type="NCBI Taxonomy" id="1109443"/>
    <lineage>
        <taxon>Eukaryota</taxon>
        <taxon>Fungi</taxon>
        <taxon>Dikarya</taxon>
        <taxon>Basidiomycota</taxon>
        <taxon>Agaricomycotina</taxon>
        <taxon>Agaricomycetes</taxon>
        <taxon>Sebacinales</taxon>
        <taxon>Serendipitaceae</taxon>
        <taxon>Serendipita</taxon>
    </lineage>
</organism>
<dbReference type="FunFam" id="1.20.1260.100:FF:000001">
    <property type="entry name" value="translocator protein 2"/>
    <property type="match status" value="1"/>
</dbReference>
<dbReference type="OrthoDB" id="8841220at2759"/>
<evidence type="ECO:0000256" key="6">
    <source>
        <dbReference type="SAM" id="Phobius"/>
    </source>
</evidence>